<dbReference type="AlphaFoldDB" id="A0A2A4AIB8"/>
<dbReference type="EMBL" id="NWBP01000033">
    <property type="protein sequence ID" value="PCC82124.1"/>
    <property type="molecule type" value="Genomic_DNA"/>
</dbReference>
<keyword evidence="2" id="KW-0812">Transmembrane</keyword>
<feature type="transmembrane region" description="Helical" evidence="2">
    <location>
        <begin position="75"/>
        <end position="99"/>
    </location>
</feature>
<keyword evidence="2" id="KW-0472">Membrane</keyword>
<organism evidence="3 4">
    <name type="scientific">Corynebacterium accolens</name>
    <dbReference type="NCBI Taxonomy" id="38284"/>
    <lineage>
        <taxon>Bacteria</taxon>
        <taxon>Bacillati</taxon>
        <taxon>Actinomycetota</taxon>
        <taxon>Actinomycetes</taxon>
        <taxon>Mycobacteriales</taxon>
        <taxon>Corynebacteriaceae</taxon>
        <taxon>Corynebacterium</taxon>
    </lineage>
</organism>
<dbReference type="InterPro" id="IPR019051">
    <property type="entry name" value="Trp_biosyn_TM_oprn/chp"/>
</dbReference>
<accession>A0A2A4AIB8</accession>
<keyword evidence="2" id="KW-1133">Transmembrane helix</keyword>
<feature type="region of interest" description="Disordered" evidence="1">
    <location>
        <begin position="164"/>
        <end position="188"/>
    </location>
</feature>
<feature type="transmembrane region" description="Helical" evidence="2">
    <location>
        <begin position="44"/>
        <end position="68"/>
    </location>
</feature>
<dbReference type="NCBIfam" id="TIGR02234">
    <property type="entry name" value="trp_oprn_chp"/>
    <property type="match status" value="1"/>
</dbReference>
<proteinExistence type="predicted"/>
<evidence type="ECO:0000256" key="2">
    <source>
        <dbReference type="SAM" id="Phobius"/>
    </source>
</evidence>
<gene>
    <name evidence="3" type="ORF">COM45_10475</name>
</gene>
<evidence type="ECO:0000313" key="4">
    <source>
        <dbReference type="Proteomes" id="UP000218690"/>
    </source>
</evidence>
<reference evidence="3 4" key="1">
    <citation type="submission" date="2017-09" db="EMBL/GenBank/DDBJ databases">
        <title>Draft Genome Sequence of Corynebacterium accolens AH4003.</title>
        <authorList>
            <person name="Chen Y."/>
            <person name="Oosthuysen W.F."/>
            <person name="Kelley S."/>
            <person name="Horswill A."/>
        </authorList>
    </citation>
    <scope>NUCLEOTIDE SEQUENCE [LARGE SCALE GENOMIC DNA]</scope>
    <source>
        <strain evidence="3 4">AH4003</strain>
    </source>
</reference>
<evidence type="ECO:0000313" key="3">
    <source>
        <dbReference type="EMBL" id="PCC82124.1"/>
    </source>
</evidence>
<name>A0A2A4AIB8_9CORY</name>
<dbReference type="Pfam" id="PF09534">
    <property type="entry name" value="Trp_oprn_chp"/>
    <property type="match status" value="1"/>
</dbReference>
<feature type="transmembrane region" description="Helical" evidence="2">
    <location>
        <begin position="137"/>
        <end position="157"/>
    </location>
</feature>
<sequence>MARRLGPLLIAAGAILLWLSSRMTWATAAVEDDKSGSSTVDMVGSFWSLELIALTLVLLAGSVAVAALRRTSRRIVAVICALAAAAVAWSPVSLLTYGADAARAQELLRAGSSDENAVNGAHISEWATVLSTEAAKAGPILAIFGAACALFGAMLLVRKPGVDKPRSTKYESPAARQERIAEELETTTDSGRVMWDALDADIDPTDVKRP</sequence>
<dbReference type="Proteomes" id="UP000218690">
    <property type="component" value="Unassembled WGS sequence"/>
</dbReference>
<evidence type="ECO:0000256" key="1">
    <source>
        <dbReference type="SAM" id="MobiDB-lite"/>
    </source>
</evidence>
<protein>
    <submittedName>
        <fullName evidence="3">TIGR02234 family membrane protein</fullName>
    </submittedName>
</protein>
<dbReference type="InterPro" id="IPR011746">
    <property type="entry name" value="Trp_synth-assoc_CHP"/>
</dbReference>
<comment type="caution">
    <text evidence="3">The sequence shown here is derived from an EMBL/GenBank/DDBJ whole genome shotgun (WGS) entry which is preliminary data.</text>
</comment>